<comment type="caution">
    <text evidence="1">The sequence shown here is derived from an EMBL/GenBank/DDBJ whole genome shotgun (WGS) entry which is preliminary data.</text>
</comment>
<protein>
    <recommendedName>
        <fullName evidence="3">Zinc-finger domain-containing protein</fullName>
    </recommendedName>
</protein>
<evidence type="ECO:0008006" key="3">
    <source>
        <dbReference type="Google" id="ProtNLM"/>
    </source>
</evidence>
<reference evidence="1 2" key="1">
    <citation type="submission" date="2016-04" db="EMBL/GenBank/DDBJ databases">
        <title>Genome sequence of Clostridium magnum DSM 2767.</title>
        <authorList>
            <person name="Poehlein A."/>
            <person name="Uhlig R."/>
            <person name="Fischer R."/>
            <person name="Bahl H."/>
            <person name="Daniel R."/>
        </authorList>
    </citation>
    <scope>NUCLEOTIDE SEQUENCE [LARGE SCALE GENOMIC DNA]</scope>
    <source>
        <strain evidence="1 2">DSM 2767</strain>
    </source>
</reference>
<dbReference type="EMBL" id="LWAE01000001">
    <property type="protein sequence ID" value="KZL94337.1"/>
    <property type="molecule type" value="Genomic_DNA"/>
</dbReference>
<gene>
    <name evidence="1" type="ORF">CLMAG_13900</name>
</gene>
<dbReference type="PATRIC" id="fig|1121326.3.peg.1360"/>
<evidence type="ECO:0000313" key="1">
    <source>
        <dbReference type="EMBL" id="KZL94337.1"/>
    </source>
</evidence>
<proteinExistence type="predicted"/>
<dbReference type="STRING" id="1121326.CLMAG_13900"/>
<dbReference type="OrthoDB" id="9981646at2"/>
<dbReference type="AlphaFoldDB" id="A0A162UVX0"/>
<name>A0A162UVX0_9CLOT</name>
<sequence>MLERNEKGKLSLKSLDLEIFIGDLFAKCSTEEEIDWLQEQLQSCVECSAEERLEEL</sequence>
<accession>A0A162UVX0</accession>
<organism evidence="1 2">
    <name type="scientific">Clostridium magnum DSM 2767</name>
    <dbReference type="NCBI Taxonomy" id="1121326"/>
    <lineage>
        <taxon>Bacteria</taxon>
        <taxon>Bacillati</taxon>
        <taxon>Bacillota</taxon>
        <taxon>Clostridia</taxon>
        <taxon>Eubacteriales</taxon>
        <taxon>Clostridiaceae</taxon>
        <taxon>Clostridium</taxon>
    </lineage>
</organism>
<keyword evidence="2" id="KW-1185">Reference proteome</keyword>
<evidence type="ECO:0000313" key="2">
    <source>
        <dbReference type="Proteomes" id="UP000076603"/>
    </source>
</evidence>
<dbReference type="RefSeq" id="WP_161486939.1">
    <property type="nucleotide sequence ID" value="NZ_FQXL01000074.1"/>
</dbReference>
<dbReference type="Proteomes" id="UP000076603">
    <property type="component" value="Unassembled WGS sequence"/>
</dbReference>